<evidence type="ECO:0000256" key="18">
    <source>
        <dbReference type="ARBA" id="ARBA00032892"/>
    </source>
</evidence>
<proteinExistence type="inferred from homology"/>
<dbReference type="AlphaFoldDB" id="A0A6B9FGW1"/>
<evidence type="ECO:0000256" key="9">
    <source>
        <dbReference type="ARBA" id="ARBA00022516"/>
    </source>
</evidence>
<evidence type="ECO:0000256" key="14">
    <source>
        <dbReference type="ARBA" id="ARBA00023136"/>
    </source>
</evidence>
<keyword evidence="11" id="KW-0378">Hydrolase</keyword>
<dbReference type="InterPro" id="IPR036265">
    <property type="entry name" value="HIT-like_sf"/>
</dbReference>
<dbReference type="Pfam" id="PF02611">
    <property type="entry name" value="CDH"/>
    <property type="match status" value="1"/>
</dbReference>
<name>A0A6B9FGW1_9HYPH</name>
<dbReference type="GO" id="GO:0005886">
    <property type="term" value="C:plasma membrane"/>
    <property type="evidence" value="ECO:0007669"/>
    <property type="project" value="UniProtKB-SubCell"/>
</dbReference>
<comment type="catalytic activity">
    <reaction evidence="1">
        <text>a CDP-1,2-diacyl-sn-glycerol + H2O = a 1,2-diacyl-sn-glycero-3-phosphate + CMP + 2 H(+)</text>
        <dbReference type="Rhea" id="RHEA:15221"/>
        <dbReference type="ChEBI" id="CHEBI:15377"/>
        <dbReference type="ChEBI" id="CHEBI:15378"/>
        <dbReference type="ChEBI" id="CHEBI:58332"/>
        <dbReference type="ChEBI" id="CHEBI:58608"/>
        <dbReference type="ChEBI" id="CHEBI:60377"/>
        <dbReference type="EC" id="3.6.1.26"/>
    </reaction>
</comment>
<dbReference type="InterPro" id="IPR003763">
    <property type="entry name" value="CDP-diacylglyc_Pase"/>
</dbReference>
<dbReference type="GO" id="GO:0008654">
    <property type="term" value="P:phospholipid biosynthetic process"/>
    <property type="evidence" value="ECO:0007669"/>
    <property type="project" value="UniProtKB-KW"/>
</dbReference>
<comment type="pathway">
    <text evidence="3">Phospholipid metabolism; CDP-diacylglycerol degradation; phosphatidate from CDP-diacylglycerol: step 1/1.</text>
</comment>
<keyword evidence="16" id="KW-1208">Phospholipid metabolism</keyword>
<evidence type="ECO:0000256" key="8">
    <source>
        <dbReference type="ARBA" id="ARBA00022475"/>
    </source>
</evidence>
<evidence type="ECO:0000256" key="1">
    <source>
        <dbReference type="ARBA" id="ARBA00001007"/>
    </source>
</evidence>
<accession>A0A6B9FGW1</accession>
<reference evidence="20 21" key="2">
    <citation type="journal article" date="2013" name="Genome Announc.">
        <title>Draft Genome Sequence of Methylobacterium mesophilicum Strain SR1.6/6, Isolated from Citrus sinensis.</title>
        <authorList>
            <person name="Marinho Almeida D."/>
            <person name="Dini-Andreote F."/>
            <person name="Camargo Neves A.A."/>
            <person name="Juca Ramos R.T."/>
            <person name="Andreote F.D."/>
            <person name="Carneiro A.R."/>
            <person name="Oliveira de Souza Lima A."/>
            <person name="Caracciolo Gomes de Sa P.H."/>
            <person name="Ribeiro Barbosa M.S."/>
            <person name="Araujo W.L."/>
            <person name="Silva A."/>
        </authorList>
    </citation>
    <scope>NUCLEOTIDE SEQUENCE [LARGE SCALE GENOMIC DNA]</scope>
    <source>
        <strain evidence="20 21">SR1.6/6</strain>
    </source>
</reference>
<dbReference type="Gene3D" id="3.30.428.30">
    <property type="entry name" value="HIT family - CDH-like"/>
    <property type="match status" value="1"/>
</dbReference>
<comment type="similarity">
    <text evidence="5">Belongs to the Cdh family.</text>
</comment>
<keyword evidence="12" id="KW-1133">Transmembrane helix</keyword>
<keyword evidence="9" id="KW-0444">Lipid biosynthesis</keyword>
<dbReference type="GO" id="GO:0008715">
    <property type="term" value="F:CDP-diacylglycerol diphosphatase activity"/>
    <property type="evidence" value="ECO:0007669"/>
    <property type="project" value="UniProtKB-EC"/>
</dbReference>
<protein>
    <recommendedName>
        <fullName evidence="7">CDP-diacylglycerol pyrophosphatase</fullName>
        <ecNumber evidence="6">3.6.1.26</ecNumber>
    </recommendedName>
    <alternativeName>
        <fullName evidence="17">CDP-diacylglycerol phosphatidylhydrolase</fullName>
    </alternativeName>
    <alternativeName>
        <fullName evidence="18">CDP-diglyceride hydrolase</fullName>
    </alternativeName>
</protein>
<evidence type="ECO:0000256" key="6">
    <source>
        <dbReference type="ARBA" id="ARBA00012375"/>
    </source>
</evidence>
<evidence type="ECO:0000256" key="2">
    <source>
        <dbReference type="ARBA" id="ARBA00004162"/>
    </source>
</evidence>
<feature type="chain" id="PRO_5025681523" description="CDP-diacylglycerol pyrophosphatase" evidence="19">
    <location>
        <begin position="20"/>
        <end position="251"/>
    </location>
</feature>
<comment type="subcellular location">
    <subcellularLocation>
        <location evidence="2">Cell membrane</location>
        <topology evidence="2">Single-pass membrane protein</topology>
    </subcellularLocation>
</comment>
<feature type="signal peptide" evidence="19">
    <location>
        <begin position="1"/>
        <end position="19"/>
    </location>
</feature>
<evidence type="ECO:0000256" key="17">
    <source>
        <dbReference type="ARBA" id="ARBA00032888"/>
    </source>
</evidence>
<dbReference type="SUPFAM" id="SSF54197">
    <property type="entry name" value="HIT-like"/>
    <property type="match status" value="1"/>
</dbReference>
<evidence type="ECO:0000256" key="16">
    <source>
        <dbReference type="ARBA" id="ARBA00023264"/>
    </source>
</evidence>
<reference evidence="20 21" key="1">
    <citation type="journal article" date="2012" name="Genet. Mol. Biol.">
        <title>Analysis of 16S rRNA and mxaF genes revealing insights into Methylobacterium niche-specific plant association.</title>
        <authorList>
            <person name="Dourado M.N."/>
            <person name="Andreote F.D."/>
            <person name="Dini-Andreote F."/>
            <person name="Conti R."/>
            <person name="Araujo J.M."/>
            <person name="Araujo W.L."/>
        </authorList>
    </citation>
    <scope>NUCLEOTIDE SEQUENCE [LARGE SCALE GENOMIC DNA]</scope>
    <source>
        <strain evidence="20 21">SR1.6/6</strain>
    </source>
</reference>
<keyword evidence="14" id="KW-0472">Membrane</keyword>
<evidence type="ECO:0000256" key="3">
    <source>
        <dbReference type="ARBA" id="ARBA00004927"/>
    </source>
</evidence>
<evidence type="ECO:0000256" key="4">
    <source>
        <dbReference type="ARBA" id="ARBA00005189"/>
    </source>
</evidence>
<keyword evidence="15" id="KW-0594">Phospholipid biosynthesis</keyword>
<keyword evidence="19" id="KW-0732">Signal</keyword>
<evidence type="ECO:0000256" key="13">
    <source>
        <dbReference type="ARBA" id="ARBA00023098"/>
    </source>
</evidence>
<evidence type="ECO:0000256" key="12">
    <source>
        <dbReference type="ARBA" id="ARBA00022989"/>
    </source>
</evidence>
<sequence>MRRALLAAFLIATAMPASAAPDPSRDVLWAALKTCVLAKRVANRTFPCLSVDLGDKDRPGTAVLRAPGEPTHIVVMPTDTVAGLEAPMLQRSAGIAYWRAALAARPFVTDALKGRLTPGEVGLAVNSAQGRSQDQLHIHLDCLKPSVLAALKAHGRQVRRTWTRFPVPLAGDRFFALRVPEAEAEHLNPFAALHGLPGGRPDLHRTSFAAVSTPPGDPEPGYILLAYRAPSASAEDVMDHSCAVAARRSGA</sequence>
<keyword evidence="8" id="KW-1003">Cell membrane</keyword>
<evidence type="ECO:0000256" key="10">
    <source>
        <dbReference type="ARBA" id="ARBA00022692"/>
    </source>
</evidence>
<evidence type="ECO:0000256" key="7">
    <source>
        <dbReference type="ARBA" id="ARBA00019608"/>
    </source>
</evidence>
<evidence type="ECO:0000256" key="15">
    <source>
        <dbReference type="ARBA" id="ARBA00023209"/>
    </source>
</evidence>
<dbReference type="EC" id="3.6.1.26" evidence="6"/>
<dbReference type="RefSeq" id="WP_010684703.1">
    <property type="nucleotide sequence ID" value="NZ_CP043538.1"/>
</dbReference>
<evidence type="ECO:0000256" key="19">
    <source>
        <dbReference type="SAM" id="SignalP"/>
    </source>
</evidence>
<evidence type="ECO:0000313" key="21">
    <source>
        <dbReference type="Proteomes" id="UP000012488"/>
    </source>
</evidence>
<evidence type="ECO:0000256" key="5">
    <source>
        <dbReference type="ARBA" id="ARBA00006435"/>
    </source>
</evidence>
<dbReference type="GO" id="GO:0046342">
    <property type="term" value="P:CDP-diacylglycerol catabolic process"/>
    <property type="evidence" value="ECO:0007669"/>
    <property type="project" value="UniProtKB-UniPathway"/>
</dbReference>
<dbReference type="UniPathway" id="UPA00609">
    <property type="reaction ID" value="UER00664"/>
</dbReference>
<evidence type="ECO:0000313" key="20">
    <source>
        <dbReference type="EMBL" id="QGY01941.1"/>
    </source>
</evidence>
<keyword evidence="10" id="KW-0812">Transmembrane</keyword>
<evidence type="ECO:0000256" key="11">
    <source>
        <dbReference type="ARBA" id="ARBA00022801"/>
    </source>
</evidence>
<dbReference type="KEGG" id="mmes:MMSR116_08670"/>
<comment type="pathway">
    <text evidence="4">Lipid metabolism.</text>
</comment>
<dbReference type="OrthoDB" id="481399at2"/>
<keyword evidence="13" id="KW-0443">Lipid metabolism</keyword>
<dbReference type="EMBL" id="CP043538">
    <property type="protein sequence ID" value="QGY01941.1"/>
    <property type="molecule type" value="Genomic_DNA"/>
</dbReference>
<gene>
    <name evidence="20" type="ORF">MMSR116_08670</name>
</gene>
<dbReference type="Proteomes" id="UP000012488">
    <property type="component" value="Chromosome"/>
</dbReference>
<organism evidence="20 21">
    <name type="scientific">Methylobacterium mesophilicum SR1.6/6</name>
    <dbReference type="NCBI Taxonomy" id="908290"/>
    <lineage>
        <taxon>Bacteria</taxon>
        <taxon>Pseudomonadati</taxon>
        <taxon>Pseudomonadota</taxon>
        <taxon>Alphaproteobacteria</taxon>
        <taxon>Hyphomicrobiales</taxon>
        <taxon>Methylobacteriaceae</taxon>
        <taxon>Methylobacterium</taxon>
    </lineage>
</organism>